<evidence type="ECO:0000313" key="3">
    <source>
        <dbReference type="Proteomes" id="UP000218209"/>
    </source>
</evidence>
<proteinExistence type="predicted"/>
<organism evidence="2 3">
    <name type="scientific">Porphyra umbilicalis</name>
    <name type="common">Purple laver</name>
    <name type="synonym">Red alga</name>
    <dbReference type="NCBI Taxonomy" id="2786"/>
    <lineage>
        <taxon>Eukaryota</taxon>
        <taxon>Rhodophyta</taxon>
        <taxon>Bangiophyceae</taxon>
        <taxon>Bangiales</taxon>
        <taxon>Bangiaceae</taxon>
        <taxon>Porphyra</taxon>
    </lineage>
</organism>
<accession>A0A1X6NJV5</accession>
<feature type="compositionally biased region" description="Basic residues" evidence="1">
    <location>
        <begin position="102"/>
        <end position="111"/>
    </location>
</feature>
<feature type="compositionally biased region" description="Basic residues" evidence="1">
    <location>
        <begin position="1"/>
        <end position="11"/>
    </location>
</feature>
<dbReference type="Proteomes" id="UP000218209">
    <property type="component" value="Unassembled WGS sequence"/>
</dbReference>
<dbReference type="AlphaFoldDB" id="A0A1X6NJV5"/>
<protein>
    <submittedName>
        <fullName evidence="2">Uncharacterized protein</fullName>
    </submittedName>
</protein>
<reference evidence="2 3" key="1">
    <citation type="submission" date="2017-03" db="EMBL/GenBank/DDBJ databases">
        <title>WGS assembly of Porphyra umbilicalis.</title>
        <authorList>
            <person name="Brawley S.H."/>
            <person name="Blouin N.A."/>
            <person name="Ficko-Blean E."/>
            <person name="Wheeler G.L."/>
            <person name="Lohr M."/>
            <person name="Goodson H.V."/>
            <person name="Jenkins J.W."/>
            <person name="Blaby-Haas C.E."/>
            <person name="Helliwell K.E."/>
            <person name="Chan C."/>
            <person name="Marriage T."/>
            <person name="Bhattacharya D."/>
            <person name="Klein A.S."/>
            <person name="Badis Y."/>
            <person name="Brodie J."/>
            <person name="Cao Y."/>
            <person name="Collen J."/>
            <person name="Dittami S.M."/>
            <person name="Gachon C.M."/>
            <person name="Green B.R."/>
            <person name="Karpowicz S."/>
            <person name="Kim J.W."/>
            <person name="Kudahl U."/>
            <person name="Lin S."/>
            <person name="Michel G."/>
            <person name="Mittag M."/>
            <person name="Olson B.J."/>
            <person name="Pangilinan J."/>
            <person name="Peng Y."/>
            <person name="Qiu H."/>
            <person name="Shu S."/>
            <person name="Singer J.T."/>
            <person name="Smith A.G."/>
            <person name="Sprecher B.N."/>
            <person name="Wagner V."/>
            <person name="Wang W."/>
            <person name="Wang Z.-Y."/>
            <person name="Yan J."/>
            <person name="Yarish C."/>
            <person name="Zoeuner-Riek S."/>
            <person name="Zhuang Y."/>
            <person name="Zou Y."/>
            <person name="Lindquist E.A."/>
            <person name="Grimwood J."/>
            <person name="Barry K."/>
            <person name="Rokhsar D.S."/>
            <person name="Schmutz J."/>
            <person name="Stiller J.W."/>
            <person name="Grossman A.R."/>
            <person name="Prochnik S.E."/>
        </authorList>
    </citation>
    <scope>NUCLEOTIDE SEQUENCE [LARGE SCALE GENOMIC DNA]</scope>
    <source>
        <strain evidence="2">4086291</strain>
    </source>
</reference>
<feature type="compositionally biased region" description="Low complexity" evidence="1">
    <location>
        <begin position="61"/>
        <end position="82"/>
    </location>
</feature>
<name>A0A1X6NJV5_PORUM</name>
<feature type="region of interest" description="Disordered" evidence="1">
    <location>
        <begin position="1"/>
        <end position="148"/>
    </location>
</feature>
<sequence>MPWPRRPRLRPRPCPPCAAHRRRAAPTTATGQTRRATGRSTSCGAAHTRGWPRSCPPAAQTRPTGASGPPSGRAATPAARAGTCGGTLATRPSRTAGQRGARPSRRRHRRRETLTQTRRGGGRSPRGARAARELSTPWRGRTCQSPRP</sequence>
<evidence type="ECO:0000256" key="1">
    <source>
        <dbReference type="SAM" id="MobiDB-lite"/>
    </source>
</evidence>
<feature type="compositionally biased region" description="Low complexity" evidence="1">
    <location>
        <begin position="25"/>
        <end position="41"/>
    </location>
</feature>
<gene>
    <name evidence="2" type="ORF">BU14_2127s0001</name>
</gene>
<dbReference type="EMBL" id="KV919989">
    <property type="protein sequence ID" value="OSX68887.1"/>
    <property type="molecule type" value="Genomic_DNA"/>
</dbReference>
<evidence type="ECO:0000313" key="2">
    <source>
        <dbReference type="EMBL" id="OSX68887.1"/>
    </source>
</evidence>
<keyword evidence="3" id="KW-1185">Reference proteome</keyword>